<dbReference type="AlphaFoldDB" id="A0A1B8ZBW1"/>
<dbReference type="InterPro" id="IPR036390">
    <property type="entry name" value="WH_DNA-bd_sf"/>
</dbReference>
<evidence type="ECO:0000259" key="4">
    <source>
        <dbReference type="PROSITE" id="PS51118"/>
    </source>
</evidence>
<dbReference type="InterPro" id="IPR002577">
    <property type="entry name" value="HTH_HxlR"/>
</dbReference>
<dbReference type="EMBL" id="MAYH01000048">
    <property type="protein sequence ID" value="OCA69093.1"/>
    <property type="molecule type" value="Genomic_DNA"/>
</dbReference>
<evidence type="ECO:0000256" key="1">
    <source>
        <dbReference type="ARBA" id="ARBA00023015"/>
    </source>
</evidence>
<evidence type="ECO:0000313" key="5">
    <source>
        <dbReference type="EMBL" id="OCA69093.1"/>
    </source>
</evidence>
<evidence type="ECO:0000256" key="3">
    <source>
        <dbReference type="ARBA" id="ARBA00023163"/>
    </source>
</evidence>
<keyword evidence="1" id="KW-0805">Transcription regulation</keyword>
<dbReference type="PROSITE" id="PS51118">
    <property type="entry name" value="HTH_HXLR"/>
    <property type="match status" value="1"/>
</dbReference>
<dbReference type="Gene3D" id="1.10.10.10">
    <property type="entry name" value="Winged helix-like DNA-binding domain superfamily/Winged helix DNA-binding domain"/>
    <property type="match status" value="1"/>
</dbReference>
<evidence type="ECO:0000256" key="2">
    <source>
        <dbReference type="ARBA" id="ARBA00023125"/>
    </source>
</evidence>
<protein>
    <submittedName>
        <fullName evidence="5">Transcriptional regulator</fullName>
    </submittedName>
</protein>
<dbReference type="OrthoDB" id="9797599at2"/>
<proteinExistence type="predicted"/>
<keyword evidence="6" id="KW-1185">Reference proteome</keyword>
<dbReference type="Pfam" id="PF01638">
    <property type="entry name" value="HxlR"/>
    <property type="match status" value="1"/>
</dbReference>
<dbReference type="Proteomes" id="UP000092651">
    <property type="component" value="Unassembled WGS sequence"/>
</dbReference>
<keyword evidence="3" id="KW-0804">Transcription</keyword>
<accession>A0A1B8ZBW1</accession>
<dbReference type="InterPro" id="IPR036388">
    <property type="entry name" value="WH-like_DNA-bd_sf"/>
</dbReference>
<name>A0A1B8ZBW1_9FLAO</name>
<sequence>MGKRKLESTNMINERHLDECDLSYALRKLGGRWKILILGKLENKTLRFKELKERVGNITERMLILQLKELEADGLVTRTAHPVVPPRVDYELTQLAIDSIPIWRLLEVWGAQHRNETGNSLPYPKEVGSCD</sequence>
<keyword evidence="2" id="KW-0238">DNA-binding</keyword>
<feature type="domain" description="HTH hxlR-type" evidence="4">
    <location>
        <begin position="20"/>
        <end position="118"/>
    </location>
</feature>
<dbReference type="GO" id="GO:0003677">
    <property type="term" value="F:DNA binding"/>
    <property type="evidence" value="ECO:0007669"/>
    <property type="project" value="UniProtKB-KW"/>
</dbReference>
<comment type="caution">
    <text evidence="5">The sequence shown here is derived from an EMBL/GenBank/DDBJ whole genome shotgun (WGS) entry which is preliminary data.</text>
</comment>
<dbReference type="RefSeq" id="WP_065396192.1">
    <property type="nucleotide sequence ID" value="NZ_MAYH01000048.1"/>
</dbReference>
<evidence type="ECO:0000313" key="6">
    <source>
        <dbReference type="Proteomes" id="UP000092651"/>
    </source>
</evidence>
<dbReference type="PANTHER" id="PTHR33204">
    <property type="entry name" value="TRANSCRIPTIONAL REGULATOR, MARR FAMILY"/>
    <property type="match status" value="1"/>
</dbReference>
<reference evidence="5 6" key="1">
    <citation type="submission" date="2016-07" db="EMBL/GenBank/DDBJ databases">
        <authorList>
            <person name="Jeong J.-J."/>
            <person name="Kim D.W."/>
            <person name="Sang M.K."/>
            <person name="Choi I.-G."/>
            <person name="Kim K.D."/>
        </authorList>
    </citation>
    <scope>NUCLEOTIDE SEQUENCE [LARGE SCALE GENOMIC DNA]</scope>
    <source>
        <strain evidence="5 6">UTM-3</strain>
    </source>
</reference>
<dbReference type="SUPFAM" id="SSF46785">
    <property type="entry name" value="Winged helix' DNA-binding domain"/>
    <property type="match status" value="1"/>
</dbReference>
<organism evidence="5 6">
    <name type="scientific">Chryseobacterium artocarpi</name>
    <dbReference type="NCBI Taxonomy" id="1414727"/>
    <lineage>
        <taxon>Bacteria</taxon>
        <taxon>Pseudomonadati</taxon>
        <taxon>Bacteroidota</taxon>
        <taxon>Flavobacteriia</taxon>
        <taxon>Flavobacteriales</taxon>
        <taxon>Weeksellaceae</taxon>
        <taxon>Chryseobacterium group</taxon>
        <taxon>Chryseobacterium</taxon>
    </lineage>
</organism>
<gene>
    <name evidence="5" type="ORF">BBI01_17950</name>
</gene>